<evidence type="ECO:0000313" key="1">
    <source>
        <dbReference type="EMBL" id="RMI44066.1"/>
    </source>
</evidence>
<sequence length="140" mass="15618">MTTLGTDPSGDGPKYFTAAYRPIPEHEPLVIPVPRWFGDAWTGFRTLRHLNRLERRLNRLGWETKHLYQCSPPLLRVFSEAAPTIGEHLSAVRGPDGWAYWSSTGDHLADCDDPTNAAHALTTCLGPWLVAVLTTKPVQD</sequence>
<dbReference type="OrthoDB" id="3472223at2"/>
<comment type="caution">
    <text evidence="1">The sequence shown here is derived from an EMBL/GenBank/DDBJ whole genome shotgun (WGS) entry which is preliminary data.</text>
</comment>
<protein>
    <submittedName>
        <fullName evidence="1">Uncharacterized protein</fullName>
    </submittedName>
</protein>
<reference evidence="1 2" key="1">
    <citation type="submission" date="2018-10" db="EMBL/GenBank/DDBJ databases">
        <title>Isolation from soil.</title>
        <authorList>
            <person name="Hu J."/>
        </authorList>
    </citation>
    <scope>NUCLEOTIDE SEQUENCE [LARGE SCALE GENOMIC DNA]</scope>
    <source>
        <strain evidence="1 2">NEAU-Ht49</strain>
    </source>
</reference>
<proteinExistence type="predicted"/>
<evidence type="ECO:0000313" key="2">
    <source>
        <dbReference type="Proteomes" id="UP000282674"/>
    </source>
</evidence>
<organism evidence="1 2">
    <name type="scientific">Actinomadura harenae</name>
    <dbReference type="NCBI Taxonomy" id="2483351"/>
    <lineage>
        <taxon>Bacteria</taxon>
        <taxon>Bacillati</taxon>
        <taxon>Actinomycetota</taxon>
        <taxon>Actinomycetes</taxon>
        <taxon>Streptosporangiales</taxon>
        <taxon>Thermomonosporaceae</taxon>
        <taxon>Actinomadura</taxon>
    </lineage>
</organism>
<dbReference type="Proteomes" id="UP000282674">
    <property type="component" value="Unassembled WGS sequence"/>
</dbReference>
<name>A0A3M2M3E1_9ACTN</name>
<dbReference type="EMBL" id="RFFG01000021">
    <property type="protein sequence ID" value="RMI44066.1"/>
    <property type="molecule type" value="Genomic_DNA"/>
</dbReference>
<keyword evidence="2" id="KW-1185">Reference proteome</keyword>
<accession>A0A3M2M3E1</accession>
<dbReference type="RefSeq" id="WP_122194843.1">
    <property type="nucleotide sequence ID" value="NZ_JBHSKC010000025.1"/>
</dbReference>
<gene>
    <name evidence="1" type="ORF">EBO15_14190</name>
</gene>
<dbReference type="AlphaFoldDB" id="A0A3M2M3E1"/>